<dbReference type="RefSeq" id="WP_143058035.1">
    <property type="nucleotide sequence ID" value="NZ_FOCI01000019.1"/>
</dbReference>
<dbReference type="EMBL" id="FOCI01000019">
    <property type="protein sequence ID" value="SEN51579.1"/>
    <property type="molecule type" value="Genomic_DNA"/>
</dbReference>
<sequence length="194" mass="20257">VDHILRVDPDDTVLDRLALAPRGYALALANTQPHKNIGVLLRAFARPDMAGLTLVLAGKAKAADFTALGHPVPANVIFAGYVTDGEMRSLQAHALAVCTPSLTEGFGMPPVEGMLLGTPAVIAPCGALPEVCGPDTLCADPHDPAAWAAALRGLQADPARWQDLSDRGRAFAAQFTWAAAAARLEAVLTPLTPR</sequence>
<evidence type="ECO:0000313" key="4">
    <source>
        <dbReference type="Proteomes" id="UP000199585"/>
    </source>
</evidence>
<protein>
    <submittedName>
        <fullName evidence="3">Glycosyl transferases group 1</fullName>
    </submittedName>
</protein>
<dbReference type="AlphaFoldDB" id="A0A1H8H6G9"/>
<dbReference type="PANTHER" id="PTHR46401:SF2">
    <property type="entry name" value="GLYCOSYLTRANSFERASE WBBK-RELATED"/>
    <property type="match status" value="1"/>
</dbReference>
<reference evidence="3 4" key="1">
    <citation type="submission" date="2016-10" db="EMBL/GenBank/DDBJ databases">
        <authorList>
            <person name="de Groot N.N."/>
        </authorList>
    </citation>
    <scope>NUCLEOTIDE SEQUENCE [LARGE SCALE GENOMIC DNA]</scope>
    <source>
        <strain evidence="3 4">DSM 16213</strain>
    </source>
</reference>
<organism evidence="3 4">
    <name type="scientific">Loktanella fryxellensis</name>
    <dbReference type="NCBI Taxonomy" id="245187"/>
    <lineage>
        <taxon>Bacteria</taxon>
        <taxon>Pseudomonadati</taxon>
        <taxon>Pseudomonadota</taxon>
        <taxon>Alphaproteobacteria</taxon>
        <taxon>Rhodobacterales</taxon>
        <taxon>Roseobacteraceae</taxon>
        <taxon>Loktanella</taxon>
    </lineage>
</organism>
<dbReference type="GO" id="GO:0009103">
    <property type="term" value="P:lipopolysaccharide biosynthetic process"/>
    <property type="evidence" value="ECO:0007669"/>
    <property type="project" value="TreeGrafter"/>
</dbReference>
<evidence type="ECO:0000313" key="3">
    <source>
        <dbReference type="EMBL" id="SEN51579.1"/>
    </source>
</evidence>
<dbReference type="STRING" id="245187.SAMN04488003_11943"/>
<dbReference type="Pfam" id="PF00534">
    <property type="entry name" value="Glycos_transf_1"/>
    <property type="match status" value="1"/>
</dbReference>
<evidence type="ECO:0000259" key="2">
    <source>
        <dbReference type="Pfam" id="PF00534"/>
    </source>
</evidence>
<dbReference type="OrthoDB" id="9790710at2"/>
<name>A0A1H8H6G9_9RHOB</name>
<dbReference type="Gene3D" id="3.40.50.2000">
    <property type="entry name" value="Glycogen Phosphorylase B"/>
    <property type="match status" value="2"/>
</dbReference>
<gene>
    <name evidence="3" type="ORF">SAMN04488003_11943</name>
</gene>
<evidence type="ECO:0000256" key="1">
    <source>
        <dbReference type="ARBA" id="ARBA00022679"/>
    </source>
</evidence>
<dbReference type="PANTHER" id="PTHR46401">
    <property type="entry name" value="GLYCOSYLTRANSFERASE WBBK-RELATED"/>
    <property type="match status" value="1"/>
</dbReference>
<dbReference type="GO" id="GO:0016757">
    <property type="term" value="F:glycosyltransferase activity"/>
    <property type="evidence" value="ECO:0007669"/>
    <property type="project" value="InterPro"/>
</dbReference>
<dbReference type="SUPFAM" id="SSF53756">
    <property type="entry name" value="UDP-Glycosyltransferase/glycogen phosphorylase"/>
    <property type="match status" value="1"/>
</dbReference>
<keyword evidence="1 3" id="KW-0808">Transferase</keyword>
<feature type="domain" description="Glycosyl transferase family 1" evidence="2">
    <location>
        <begin position="24"/>
        <end position="169"/>
    </location>
</feature>
<proteinExistence type="predicted"/>
<dbReference type="Proteomes" id="UP000199585">
    <property type="component" value="Unassembled WGS sequence"/>
</dbReference>
<accession>A0A1H8H6G9</accession>
<dbReference type="InterPro" id="IPR001296">
    <property type="entry name" value="Glyco_trans_1"/>
</dbReference>
<keyword evidence="4" id="KW-1185">Reference proteome</keyword>
<feature type="non-terminal residue" evidence="3">
    <location>
        <position position="1"/>
    </location>
</feature>